<dbReference type="InterPro" id="IPR036614">
    <property type="entry name" value="RusA-like_sf"/>
</dbReference>
<dbReference type="EMBL" id="UAUX01000010">
    <property type="protein sequence ID" value="SPZ99575.1"/>
    <property type="molecule type" value="Genomic_DNA"/>
</dbReference>
<dbReference type="SUPFAM" id="SSF103084">
    <property type="entry name" value="Holliday junction resolvase RusA"/>
    <property type="match status" value="1"/>
</dbReference>
<accession>A0A2X2KH09</accession>
<evidence type="ECO:0000313" key="2">
    <source>
        <dbReference type="Proteomes" id="UP000249913"/>
    </source>
</evidence>
<evidence type="ECO:0000313" key="1">
    <source>
        <dbReference type="EMBL" id="SPZ99575.1"/>
    </source>
</evidence>
<reference evidence="1 2" key="1">
    <citation type="submission" date="2018-06" db="EMBL/GenBank/DDBJ databases">
        <authorList>
            <consortium name="Pathogen Informatics"/>
            <person name="Doyle S."/>
        </authorList>
    </citation>
    <scope>NUCLEOTIDE SEQUENCE [LARGE SCALE GENOMIC DNA]</scope>
    <source>
        <strain evidence="1 2">NCTC7878</strain>
    </source>
</reference>
<dbReference type="InterPro" id="IPR008822">
    <property type="entry name" value="Endonuclease_RusA-like"/>
</dbReference>
<organism evidence="1 2">
    <name type="scientific">Staphylococcus aureus</name>
    <dbReference type="NCBI Taxonomy" id="1280"/>
    <lineage>
        <taxon>Bacteria</taxon>
        <taxon>Bacillati</taxon>
        <taxon>Bacillota</taxon>
        <taxon>Bacilli</taxon>
        <taxon>Bacillales</taxon>
        <taxon>Staphylococcaceae</taxon>
        <taxon>Staphylococcus</taxon>
    </lineage>
</organism>
<dbReference type="Pfam" id="PF05866">
    <property type="entry name" value="RusA"/>
    <property type="match status" value="1"/>
</dbReference>
<dbReference type="Proteomes" id="UP000249913">
    <property type="component" value="Unassembled WGS sequence"/>
</dbReference>
<proteinExistence type="predicted"/>
<dbReference type="AlphaFoldDB" id="A0A2X2KH09"/>
<sequence length="59" mass="7088">MEIEIKFNEVFNAPMGSPRPRFRNTGRYAHTYMPTKYTEHKKYLQNQMPKLNLENALKN</sequence>
<gene>
    <name evidence="1" type="ORF">NCTC7878_02713</name>
</gene>
<dbReference type="GO" id="GO:0006281">
    <property type="term" value="P:DNA repair"/>
    <property type="evidence" value="ECO:0007669"/>
    <property type="project" value="InterPro"/>
</dbReference>
<protein>
    <submittedName>
        <fullName evidence="1">Endodeoxyribonuclease RusA family protein</fullName>
    </submittedName>
</protein>
<dbReference type="GO" id="GO:0000287">
    <property type="term" value="F:magnesium ion binding"/>
    <property type="evidence" value="ECO:0007669"/>
    <property type="project" value="InterPro"/>
</dbReference>
<name>A0A2X2KH09_STAAU</name>
<dbReference type="GO" id="GO:0006310">
    <property type="term" value="P:DNA recombination"/>
    <property type="evidence" value="ECO:0007669"/>
    <property type="project" value="InterPro"/>
</dbReference>